<keyword evidence="1" id="KW-0732">Signal</keyword>
<feature type="signal peptide" evidence="1">
    <location>
        <begin position="1"/>
        <end position="23"/>
    </location>
</feature>
<evidence type="ECO:0000313" key="2">
    <source>
        <dbReference type="EMBL" id="PKA51940.1"/>
    </source>
</evidence>
<proteinExistence type="predicted"/>
<gene>
    <name evidence="2" type="ORF">AXF42_Ash008169</name>
    <name evidence="3" type="ORF">AXF42_Ash008170</name>
</gene>
<accession>A0A2I0A8R3</accession>
<reference evidence="2" key="2">
    <citation type="submission" date="2017-10" db="EMBL/GenBank/DDBJ databases">
        <authorList>
            <person name="Banno H."/>
            <person name="Chua N.-H."/>
        </authorList>
    </citation>
    <scope>NUCLEOTIDE SEQUENCE</scope>
    <source>
        <strain evidence="2">ASH160606</strain>
        <tissue evidence="2">Stem</tissue>
    </source>
</reference>
<keyword evidence="4" id="KW-1185">Reference proteome</keyword>
<dbReference type="AlphaFoldDB" id="A0A2I0A8R3"/>
<evidence type="ECO:0000256" key="1">
    <source>
        <dbReference type="SAM" id="SignalP"/>
    </source>
</evidence>
<dbReference type="EMBL" id="KZ452012">
    <property type="protein sequence ID" value="PKA51941.1"/>
    <property type="molecule type" value="Genomic_DNA"/>
</dbReference>
<dbReference type="EMBL" id="KZ452012">
    <property type="protein sequence ID" value="PKA51940.1"/>
    <property type="molecule type" value="Genomic_DNA"/>
</dbReference>
<dbReference type="Proteomes" id="UP000236161">
    <property type="component" value="Unassembled WGS sequence"/>
</dbReference>
<feature type="chain" id="PRO_5015080963" description="Cystatin domain-containing protein" evidence="1">
    <location>
        <begin position="24"/>
        <end position="145"/>
    </location>
</feature>
<reference evidence="2 4" key="1">
    <citation type="journal article" date="2017" name="Nature">
        <title>The Apostasia genome and the evolution of orchids.</title>
        <authorList>
            <person name="Zhang G.Q."/>
            <person name="Liu K.W."/>
            <person name="Li Z."/>
            <person name="Lohaus R."/>
            <person name="Hsiao Y.Y."/>
            <person name="Niu S.C."/>
            <person name="Wang J.Y."/>
            <person name="Lin Y.C."/>
            <person name="Xu Q."/>
            <person name="Chen L.J."/>
            <person name="Yoshida K."/>
            <person name="Fujiwara S."/>
            <person name="Wang Z.W."/>
            <person name="Zhang Y.Q."/>
            <person name="Mitsuda N."/>
            <person name="Wang M."/>
            <person name="Liu G.H."/>
            <person name="Pecoraro L."/>
            <person name="Huang H.X."/>
            <person name="Xiao X.J."/>
            <person name="Lin M."/>
            <person name="Wu X.Y."/>
            <person name="Wu W.L."/>
            <person name="Chen Y.Y."/>
            <person name="Chang S.B."/>
            <person name="Sakamoto S."/>
            <person name="Ohme-Takagi M."/>
            <person name="Yagi M."/>
            <person name="Zeng S.J."/>
            <person name="Shen C.Y."/>
            <person name="Yeh C.M."/>
            <person name="Luo Y.B."/>
            <person name="Tsai W.C."/>
            <person name="Van de Peer Y."/>
            <person name="Liu Z.J."/>
        </authorList>
    </citation>
    <scope>NUCLEOTIDE SEQUENCE [LARGE SCALE GENOMIC DNA]</scope>
    <source>
        <strain evidence="2">ASH160606</strain>
        <strain evidence="4">cv. Shenzhen</strain>
        <tissue evidence="2">Stem</tissue>
    </source>
</reference>
<organism evidence="2 4">
    <name type="scientific">Apostasia shenzhenica</name>
    <dbReference type="NCBI Taxonomy" id="1088818"/>
    <lineage>
        <taxon>Eukaryota</taxon>
        <taxon>Viridiplantae</taxon>
        <taxon>Streptophyta</taxon>
        <taxon>Embryophyta</taxon>
        <taxon>Tracheophyta</taxon>
        <taxon>Spermatophyta</taxon>
        <taxon>Magnoliopsida</taxon>
        <taxon>Liliopsida</taxon>
        <taxon>Asparagales</taxon>
        <taxon>Orchidaceae</taxon>
        <taxon>Apostasioideae</taxon>
        <taxon>Apostasia</taxon>
    </lineage>
</organism>
<evidence type="ECO:0008006" key="5">
    <source>
        <dbReference type="Google" id="ProtNLM"/>
    </source>
</evidence>
<evidence type="ECO:0000313" key="3">
    <source>
        <dbReference type="EMBL" id="PKA51941.1"/>
    </source>
</evidence>
<sequence>MEYSGHLLLLLLLLLLFSFAVRTADSTAAAADDHWEEVPLFALNTKQYQNMGRNAVQLYSVANAGKLGGNELRFCRTLQVELQRYPSTRIALTLMAVEKTCSTSACAGFLLNAFRAVVVPLNHRYTVQSFILLEDYTPRYDVQCV</sequence>
<evidence type="ECO:0000313" key="4">
    <source>
        <dbReference type="Proteomes" id="UP000236161"/>
    </source>
</evidence>
<protein>
    <recommendedName>
        <fullName evidence="5">Cystatin domain-containing protein</fullName>
    </recommendedName>
</protein>
<name>A0A2I0A8R3_9ASPA</name>